<dbReference type="EMBL" id="JACVHL010000015">
    <property type="protein sequence ID" value="MCC3806411.1"/>
    <property type="molecule type" value="Genomic_DNA"/>
</dbReference>
<dbReference type="GO" id="GO:0071973">
    <property type="term" value="P:bacterial-type flagellum-dependent cell motility"/>
    <property type="evidence" value="ECO:0007669"/>
    <property type="project" value="InterPro"/>
</dbReference>
<keyword evidence="18" id="KW-0969">Cilium</keyword>
<organism evidence="18 20">
    <name type="scientific">Vibrio parahaemolyticus</name>
    <dbReference type="NCBI Taxonomy" id="670"/>
    <lineage>
        <taxon>Bacteria</taxon>
        <taxon>Pseudomonadati</taxon>
        <taxon>Pseudomonadota</taxon>
        <taxon>Gammaproteobacteria</taxon>
        <taxon>Vibrionales</taxon>
        <taxon>Vibrionaceae</taxon>
        <taxon>Vibrio</taxon>
    </lineage>
</organism>
<comment type="similarity">
    <text evidence="4 12">Belongs to the FliF family.</text>
</comment>
<dbReference type="Proteomes" id="UP000726777">
    <property type="component" value="Unassembled WGS sequence"/>
</dbReference>
<evidence type="ECO:0000256" key="12">
    <source>
        <dbReference type="PIRNR" id="PIRNR004862"/>
    </source>
</evidence>
<dbReference type="PRINTS" id="PR01009">
    <property type="entry name" value="FLGMRINGFLIF"/>
</dbReference>
<evidence type="ECO:0000256" key="4">
    <source>
        <dbReference type="ARBA" id="ARBA00007971"/>
    </source>
</evidence>
<dbReference type="GeneID" id="1192232"/>
<dbReference type="InterPro" id="IPR045851">
    <property type="entry name" value="AMP-bd_C_sf"/>
</dbReference>
<dbReference type="Gene3D" id="3.30.300.30">
    <property type="match status" value="1"/>
</dbReference>
<evidence type="ECO:0000256" key="7">
    <source>
        <dbReference type="ARBA" id="ARBA00022692"/>
    </source>
</evidence>
<feature type="transmembrane region" description="Helical" evidence="13">
    <location>
        <begin position="46"/>
        <end position="65"/>
    </location>
</feature>
<protein>
    <recommendedName>
        <fullName evidence="5 12">Flagellar M-ring protein</fullName>
    </recommendedName>
</protein>
<evidence type="ECO:0000256" key="9">
    <source>
        <dbReference type="ARBA" id="ARBA00023136"/>
    </source>
</evidence>
<dbReference type="InterPro" id="IPR013556">
    <property type="entry name" value="Flag_M-ring_C"/>
</dbReference>
<keyword evidence="8 13" id="KW-1133">Transmembrane helix</keyword>
<evidence type="ECO:0000256" key="3">
    <source>
        <dbReference type="ARBA" id="ARBA00004651"/>
    </source>
</evidence>
<dbReference type="Proteomes" id="UP000555836">
    <property type="component" value="Unassembled WGS sequence"/>
</dbReference>
<sequence length="584" mass="63892">MSELTPQVAGNTAMTTSTTQAFSPAGNMDDVTNKLKQLWSSSQRNLVLSAVLAAIVAAIIVVALWSSSQSFRPLYSQQERFDIGEIVSVLESEGVSYRMQEQNGQVLVPEGEVARIRMLLASKGVKAKLPTGLDSLKEDSSLGTSQFMETARYRHGLEGELVRTIMSLNSVANARVHLAIPRQTLFVRQNGENPSASVMLELKPGEDLKPEQVEAIINLIVGSVTAMKPEFVSVIDQYGRLLSADVASAEAGKVNAKYLEYQKNVEKQIIQRAADMLTPIVGPSNFRVQVAADMDFSQVEETREILDNAPVVRNEHTIQNNSIDQIALGVPGSLSNQPPVTGEAATNDSQNTNARSEVNRQYAVGSSVRRTQYQQGQIEKLSVSVLLNSKASPDGVAWSDADKAQISTMITDAVGISAARGDSLSLMSFNFTPIDIDAPTALPWWQDPTVQQPLRYVIGGMLGLAMIFFVLRPLIMHLTGADKPVPELNFAEPPQEEPDYDNLQTREEREHEEVLNRRLSEKGISASTGLDVNSDMLPPAGSPLEIQLKHLQLIANEEPERVAEILKQWVNINEHSSVDVKTNA</sequence>
<dbReference type="PANTHER" id="PTHR30046:SF0">
    <property type="entry name" value="FLAGELLAR M-RING PROTEIN"/>
    <property type="match status" value="1"/>
</dbReference>
<evidence type="ECO:0000313" key="19">
    <source>
        <dbReference type="Proteomes" id="UP000037697"/>
    </source>
</evidence>
<name>A0A0L8ECC3_VIBPH</name>
<evidence type="ECO:0000259" key="15">
    <source>
        <dbReference type="Pfam" id="PF08345"/>
    </source>
</evidence>
<evidence type="ECO:0000256" key="5">
    <source>
        <dbReference type="ARBA" id="ARBA00017949"/>
    </source>
</evidence>
<dbReference type="Pfam" id="PF08345">
    <property type="entry name" value="YscJ_FliF_C"/>
    <property type="match status" value="1"/>
</dbReference>
<evidence type="ECO:0000256" key="6">
    <source>
        <dbReference type="ARBA" id="ARBA00022475"/>
    </source>
</evidence>
<evidence type="ECO:0000256" key="2">
    <source>
        <dbReference type="ARBA" id="ARBA00004117"/>
    </source>
</evidence>
<keyword evidence="9 13" id="KW-0472">Membrane</keyword>
<dbReference type="OMA" id="SNFRVQV"/>
<accession>A0A0L8ECC3</accession>
<evidence type="ECO:0000313" key="17">
    <source>
        <dbReference type="EMBL" id="MCC3806411.1"/>
    </source>
</evidence>
<dbReference type="AlphaFoldDB" id="A0A0L8ECC3"/>
<dbReference type="NCBIfam" id="TIGR00206">
    <property type="entry name" value="fliF"/>
    <property type="match status" value="1"/>
</dbReference>
<dbReference type="GO" id="GO:0009431">
    <property type="term" value="C:bacterial-type flagellum basal body, MS ring"/>
    <property type="evidence" value="ECO:0007669"/>
    <property type="project" value="InterPro"/>
</dbReference>
<comment type="caution">
    <text evidence="18">The sequence shown here is derived from an EMBL/GenBank/DDBJ whole genome shotgun (WGS) entry which is preliminary data.</text>
</comment>
<reference evidence="16 19" key="1">
    <citation type="submission" date="2015-07" db="EMBL/GenBank/DDBJ databases">
        <title>Foodborne Vibrio parahaemolyticus Isolates.</title>
        <authorList>
            <person name="Ronholm J."/>
            <person name="Petronella N."/>
            <person name="Kenwell R."/>
            <person name="Banerjee S."/>
        </authorList>
    </citation>
    <scope>NUCLEOTIDE SEQUENCE [LARGE SCALE GENOMIC DNA]</scope>
    <source>
        <strain evidence="16 19">HS-06-05</strain>
    </source>
</reference>
<keyword evidence="18" id="KW-0966">Cell projection</keyword>
<dbReference type="RefSeq" id="WP_011106531.1">
    <property type="nucleotide sequence ID" value="NZ_CABMHD010000003.1"/>
</dbReference>
<dbReference type="OrthoDB" id="8554211at2"/>
<feature type="domain" description="Flagellar M-ring C-terminal" evidence="15">
    <location>
        <begin position="277"/>
        <end position="431"/>
    </location>
</feature>
<comment type="function">
    <text evidence="1 12">The M ring may be actively involved in energy transduction.</text>
</comment>
<dbReference type="InterPro" id="IPR006182">
    <property type="entry name" value="FliF_N_dom"/>
</dbReference>
<evidence type="ECO:0000256" key="13">
    <source>
        <dbReference type="SAM" id="Phobius"/>
    </source>
</evidence>
<dbReference type="EMBL" id="LIRS01000088">
    <property type="protein sequence ID" value="KOY28785.1"/>
    <property type="molecule type" value="Genomic_DNA"/>
</dbReference>
<dbReference type="Pfam" id="PF01514">
    <property type="entry name" value="YscJ_FliF"/>
    <property type="match status" value="1"/>
</dbReference>
<dbReference type="InterPro" id="IPR000067">
    <property type="entry name" value="FlgMring_FliF"/>
</dbReference>
<keyword evidence="6" id="KW-1003">Cell membrane</keyword>
<gene>
    <name evidence="18" type="primary">fliF</name>
    <name evidence="16" type="ORF">ACX05_15765</name>
    <name evidence="18" type="ORF">HKB21_17720</name>
    <name evidence="17" type="ORF">IB292_15270</name>
</gene>
<dbReference type="EMBL" id="JABCLD010001806">
    <property type="protein sequence ID" value="NMU27446.1"/>
    <property type="molecule type" value="Genomic_DNA"/>
</dbReference>
<evidence type="ECO:0000256" key="10">
    <source>
        <dbReference type="ARBA" id="ARBA00023143"/>
    </source>
</evidence>
<evidence type="ECO:0000256" key="11">
    <source>
        <dbReference type="ARBA" id="ARBA00025936"/>
    </source>
</evidence>
<evidence type="ECO:0000256" key="1">
    <source>
        <dbReference type="ARBA" id="ARBA00003820"/>
    </source>
</evidence>
<evidence type="ECO:0000259" key="14">
    <source>
        <dbReference type="Pfam" id="PF01514"/>
    </source>
</evidence>
<comment type="subunit">
    <text evidence="11">The basal body constitutes a major portion of the flagellar organelle and consists of four rings (L,P,S, and M) mounted on a central rod. The M ring is integral to the inner membrane of the cell and may be connected to the flagellar rod via the S ring. The S (supramembrane ring) lies just distal to the M ring. The L and P rings lie in the outer membrane and the periplasmic space, respectively.</text>
</comment>
<feature type="domain" description="Flagellar M-ring N-terminal" evidence="14">
    <location>
        <begin position="67"/>
        <end position="243"/>
    </location>
</feature>
<keyword evidence="18" id="KW-0282">Flagellum</keyword>
<dbReference type="InterPro" id="IPR043427">
    <property type="entry name" value="YscJ/FliF"/>
</dbReference>
<reference evidence="17" key="3">
    <citation type="submission" date="2020-09" db="EMBL/GenBank/DDBJ databases">
        <title>Genome sequence of Vibrio parahaemolyticus isolates.</title>
        <authorList>
            <person name="Hammerl J.A."/>
            <person name="Strauch E."/>
        </authorList>
    </citation>
    <scope>NUCLEOTIDE SEQUENCE</scope>
    <source>
        <strain evidence="17">17-VB00146</strain>
    </source>
</reference>
<evidence type="ECO:0000313" key="18">
    <source>
        <dbReference type="EMBL" id="NMU27446.1"/>
    </source>
</evidence>
<evidence type="ECO:0000313" key="20">
    <source>
        <dbReference type="Proteomes" id="UP000555836"/>
    </source>
</evidence>
<reference evidence="18 20" key="2">
    <citation type="submission" date="2020-04" db="EMBL/GenBank/DDBJ databases">
        <title>Whole-genome sequencing of Vibrio spp. from China reveals different genetic environments of blaCTX-M-14 among diverse lineages.</title>
        <authorList>
            <person name="Zheng Z."/>
            <person name="Ye L."/>
            <person name="Chen S."/>
        </authorList>
    </citation>
    <scope>NUCLEOTIDE SEQUENCE [LARGE SCALE GENOMIC DNA]</scope>
    <source>
        <strain evidence="18 20">Vb0574</strain>
    </source>
</reference>
<comment type="subcellular location">
    <subcellularLocation>
        <location evidence="2 12">Bacterial flagellum basal body</location>
    </subcellularLocation>
    <subcellularLocation>
        <location evidence="3">Cell membrane</location>
        <topology evidence="3">Multi-pass membrane protein</topology>
    </subcellularLocation>
</comment>
<dbReference type="PANTHER" id="PTHR30046">
    <property type="entry name" value="FLAGELLAR M-RING PROTEIN"/>
    <property type="match status" value="1"/>
</dbReference>
<keyword evidence="7 13" id="KW-0812">Transmembrane</keyword>
<dbReference type="PIRSF" id="PIRSF004862">
    <property type="entry name" value="FliF"/>
    <property type="match status" value="1"/>
</dbReference>
<dbReference type="Proteomes" id="UP000037697">
    <property type="component" value="Unassembled WGS sequence"/>
</dbReference>
<dbReference type="GO" id="GO:0005886">
    <property type="term" value="C:plasma membrane"/>
    <property type="evidence" value="ECO:0007669"/>
    <property type="project" value="UniProtKB-SubCell"/>
</dbReference>
<keyword evidence="10 12" id="KW-0975">Bacterial flagellum</keyword>
<evidence type="ECO:0000256" key="8">
    <source>
        <dbReference type="ARBA" id="ARBA00022989"/>
    </source>
</evidence>
<dbReference type="GO" id="GO:0003774">
    <property type="term" value="F:cytoskeletal motor activity"/>
    <property type="evidence" value="ECO:0007669"/>
    <property type="project" value="InterPro"/>
</dbReference>
<evidence type="ECO:0000313" key="16">
    <source>
        <dbReference type="EMBL" id="KOY28785.1"/>
    </source>
</evidence>
<proteinExistence type="inferred from homology"/>